<sequence length="38" mass="4390">MRSKSRKTQVAVGAVIFALLAILVMLSSVHRYFIEHWM</sequence>
<reference evidence="2 3" key="1">
    <citation type="submission" date="2019-03" db="EMBL/GenBank/DDBJ databases">
        <title>Genomic Encyclopedia of Type Strains, Phase IV (KMG-IV): sequencing the most valuable type-strain genomes for metagenomic binning, comparative biology and taxonomic classification.</title>
        <authorList>
            <person name="Goeker M."/>
        </authorList>
    </citation>
    <scope>NUCLEOTIDE SEQUENCE [LARGE SCALE GENOMIC DNA]</scope>
    <source>
        <strain evidence="2 3">DSM 17974</strain>
    </source>
</reference>
<dbReference type="Proteomes" id="UP000294581">
    <property type="component" value="Unassembled WGS sequence"/>
</dbReference>
<dbReference type="AlphaFoldDB" id="A0A4R8LRE0"/>
<keyword evidence="1" id="KW-0472">Membrane</keyword>
<keyword evidence="3" id="KW-1185">Reference proteome</keyword>
<proteinExistence type="predicted"/>
<accession>A0A4R8LRE0</accession>
<keyword evidence="1" id="KW-0812">Transmembrane</keyword>
<feature type="transmembrane region" description="Helical" evidence="1">
    <location>
        <begin position="12"/>
        <end position="34"/>
    </location>
</feature>
<evidence type="ECO:0000313" key="2">
    <source>
        <dbReference type="EMBL" id="TDY50150.1"/>
    </source>
</evidence>
<dbReference type="EMBL" id="SORF01000003">
    <property type="protein sequence ID" value="TDY50150.1"/>
    <property type="molecule type" value="Genomic_DNA"/>
</dbReference>
<evidence type="ECO:0000256" key="1">
    <source>
        <dbReference type="SAM" id="Phobius"/>
    </source>
</evidence>
<name>A0A4R8LRE0_9BACL</name>
<gene>
    <name evidence="2" type="ORF">C7445_103195</name>
</gene>
<comment type="caution">
    <text evidence="2">The sequence shown here is derived from an EMBL/GenBank/DDBJ whole genome shotgun (WGS) entry which is preliminary data.</text>
</comment>
<organism evidence="2 3">
    <name type="scientific">Alicyclobacillus sacchari</name>
    <dbReference type="NCBI Taxonomy" id="392010"/>
    <lineage>
        <taxon>Bacteria</taxon>
        <taxon>Bacillati</taxon>
        <taxon>Bacillota</taxon>
        <taxon>Bacilli</taxon>
        <taxon>Bacillales</taxon>
        <taxon>Alicyclobacillaceae</taxon>
        <taxon>Alicyclobacillus</taxon>
    </lineage>
</organism>
<evidence type="ECO:0000313" key="3">
    <source>
        <dbReference type="Proteomes" id="UP000294581"/>
    </source>
</evidence>
<keyword evidence="1" id="KW-1133">Transmembrane helix</keyword>
<protein>
    <submittedName>
        <fullName evidence="2">Uncharacterized protein</fullName>
    </submittedName>
</protein>